<evidence type="ECO:0000256" key="9">
    <source>
        <dbReference type="SAM" id="Coils"/>
    </source>
</evidence>
<feature type="region of interest" description="Disordered" evidence="10">
    <location>
        <begin position="313"/>
        <end position="332"/>
    </location>
</feature>
<evidence type="ECO:0000256" key="7">
    <source>
        <dbReference type="ARBA" id="ARBA00023054"/>
    </source>
</evidence>
<proteinExistence type="inferred from homology"/>
<sequence>MSSTVSATPADPTKGMRKNGMKNWHDNKKPFRPNAGLTSYEKRLEARKHQEAVKEHERELKEEKEAERKAHIQRIKERRAAKEEKERYEKMAEKMHRKRVERLKHSEVVGDTCKYSFPSSGLSLLSSQTNRDGGDAEKDKKNNKEMESSLRNPLPALLSPSRQLSASHPFTTHGSSTAGNHKPTLTPTQIPPNAGGPFADPRNGDYVAWNSSREPPVLQTHHDRNDRENASGAPREKHHRHLAFDPASLDPTKFRPRHKHKHSKSRDGRFPRIMNPIASSASTRGLLSPWSGGREKESDPDDGLALLRPVTRETTRSRWGSESTTGLGTGSRKGSIFDDIDRNNHLGLIRRQEVRSLDDLEQVRYTRKQGERYLRSALSIIGTLATDITRRLDYTYYNLLEKLAALHVTIASFQELSDSTSTLLRDFERETTNLDQDTRKQIGDLKDFQPQIQKIEALEERMKAGRMRAEALSCRLEGMRNEIDRWERKEAECQIRISRRLRIFWGLVTAGILALAVALIAQNWIISESPESDMTSQAATVTNSSTGALVHEQESGIHWLATDITEDRYALSQYSSKLISRHDTRCATDPVTWTSANPEDARATDQDPLRIFDEL</sequence>
<dbReference type="EMBL" id="NEXV01000540">
    <property type="protein sequence ID" value="PIG81795.1"/>
    <property type="molecule type" value="Genomic_DNA"/>
</dbReference>
<accession>A0A2G7FND9</accession>
<dbReference type="GO" id="GO:0006364">
    <property type="term" value="P:rRNA processing"/>
    <property type="evidence" value="ECO:0007669"/>
    <property type="project" value="UniProtKB-KW"/>
</dbReference>
<name>A0A2G7FND9_9EURO</name>
<gene>
    <name evidence="12" type="ORF">AARAC_011079</name>
</gene>
<dbReference type="STRING" id="656916.A0A2G7FND9"/>
<feature type="compositionally biased region" description="Basic residues" evidence="10">
    <location>
        <begin position="254"/>
        <end position="264"/>
    </location>
</feature>
<comment type="subcellular location">
    <subcellularLocation>
        <location evidence="2">Nucleus</location>
        <location evidence="2">Nucleolus</location>
    </subcellularLocation>
</comment>
<evidence type="ECO:0000313" key="13">
    <source>
        <dbReference type="Proteomes" id="UP000231358"/>
    </source>
</evidence>
<keyword evidence="13" id="KW-1185">Reference proteome</keyword>
<feature type="coiled-coil region" evidence="9">
    <location>
        <begin position="455"/>
        <end position="496"/>
    </location>
</feature>
<evidence type="ECO:0000256" key="4">
    <source>
        <dbReference type="ARBA" id="ARBA00013564"/>
    </source>
</evidence>
<organism evidence="12 13">
    <name type="scientific">Aspergillus arachidicola</name>
    <dbReference type="NCBI Taxonomy" id="656916"/>
    <lineage>
        <taxon>Eukaryota</taxon>
        <taxon>Fungi</taxon>
        <taxon>Dikarya</taxon>
        <taxon>Ascomycota</taxon>
        <taxon>Pezizomycotina</taxon>
        <taxon>Eurotiomycetes</taxon>
        <taxon>Eurotiomycetidae</taxon>
        <taxon>Eurotiales</taxon>
        <taxon>Aspergillaceae</taxon>
        <taxon>Aspergillus</taxon>
        <taxon>Aspergillus subgen. Circumdati</taxon>
    </lineage>
</organism>
<feature type="transmembrane region" description="Helical" evidence="11">
    <location>
        <begin position="503"/>
        <end position="526"/>
    </location>
</feature>
<keyword evidence="5" id="KW-0690">Ribosome biogenesis</keyword>
<evidence type="ECO:0000256" key="6">
    <source>
        <dbReference type="ARBA" id="ARBA00022552"/>
    </source>
</evidence>
<dbReference type="AlphaFoldDB" id="A0A2G7FND9"/>
<feature type="compositionally biased region" description="Basic and acidic residues" evidence="10">
    <location>
        <begin position="132"/>
        <end position="148"/>
    </location>
</feature>
<comment type="caution">
    <text evidence="12">The sequence shown here is derived from an EMBL/GenBank/DDBJ whole genome shotgun (WGS) entry which is preliminary data.</text>
</comment>
<dbReference type="InterPro" id="IPR005579">
    <property type="entry name" value="Cgr1-like"/>
</dbReference>
<keyword evidence="8" id="KW-0539">Nucleus</keyword>
<dbReference type="Proteomes" id="UP000231358">
    <property type="component" value="Unassembled WGS sequence"/>
</dbReference>
<evidence type="ECO:0000256" key="2">
    <source>
        <dbReference type="ARBA" id="ARBA00004604"/>
    </source>
</evidence>
<evidence type="ECO:0000256" key="3">
    <source>
        <dbReference type="ARBA" id="ARBA00007869"/>
    </source>
</evidence>
<feature type="compositionally biased region" description="Basic and acidic residues" evidence="10">
    <location>
        <begin position="220"/>
        <end position="229"/>
    </location>
</feature>
<comment type="similarity">
    <text evidence="3">Belongs to the CGR1 family.</text>
</comment>
<protein>
    <recommendedName>
        <fullName evidence="4">rRNA-processing protein cgrA</fullName>
    </recommendedName>
</protein>
<keyword evidence="11" id="KW-0472">Membrane</keyword>
<keyword evidence="11" id="KW-1133">Transmembrane helix</keyword>
<evidence type="ECO:0000256" key="10">
    <source>
        <dbReference type="SAM" id="MobiDB-lite"/>
    </source>
</evidence>
<evidence type="ECO:0000256" key="1">
    <source>
        <dbReference type="ARBA" id="ARBA00004090"/>
    </source>
</evidence>
<dbReference type="Pfam" id="PF03879">
    <property type="entry name" value="Cgr1"/>
    <property type="match status" value="1"/>
</dbReference>
<keyword evidence="11" id="KW-0812">Transmembrane</keyword>
<feature type="region of interest" description="Disordered" evidence="10">
    <location>
        <begin position="1"/>
        <end position="99"/>
    </location>
</feature>
<keyword evidence="6" id="KW-0698">rRNA processing</keyword>
<reference evidence="12 13" key="1">
    <citation type="submission" date="2017-05" db="EMBL/GenBank/DDBJ databases">
        <title>Genome sequence for an aflatoxigenic pathogen of Argentinian peanut, Aspergillus arachidicola.</title>
        <authorList>
            <person name="Moore G."/>
            <person name="Beltz S.B."/>
            <person name="Mack B.M."/>
        </authorList>
    </citation>
    <scope>NUCLEOTIDE SEQUENCE [LARGE SCALE GENOMIC DNA]</scope>
    <source>
        <strain evidence="12 13">CBS 117610</strain>
    </source>
</reference>
<evidence type="ECO:0000256" key="8">
    <source>
        <dbReference type="ARBA" id="ARBA00023242"/>
    </source>
</evidence>
<comment type="function">
    <text evidence="1">Involved in nucleolar integrity and required for processing of the pre-rRNA for the 60S ribosome subunit.</text>
</comment>
<evidence type="ECO:0000313" key="12">
    <source>
        <dbReference type="EMBL" id="PIG81795.1"/>
    </source>
</evidence>
<feature type="compositionally biased region" description="Polar residues" evidence="10">
    <location>
        <begin position="160"/>
        <end position="188"/>
    </location>
</feature>
<evidence type="ECO:0000256" key="11">
    <source>
        <dbReference type="SAM" id="Phobius"/>
    </source>
</evidence>
<keyword evidence="7 9" id="KW-0175">Coiled coil</keyword>
<feature type="compositionally biased region" description="Basic and acidic residues" evidence="10">
    <location>
        <begin position="40"/>
        <end position="94"/>
    </location>
</feature>
<dbReference type="GO" id="GO:0005730">
    <property type="term" value="C:nucleolus"/>
    <property type="evidence" value="ECO:0007669"/>
    <property type="project" value="UniProtKB-SubCell"/>
</dbReference>
<evidence type="ECO:0000256" key="5">
    <source>
        <dbReference type="ARBA" id="ARBA00022517"/>
    </source>
</evidence>
<feature type="region of interest" description="Disordered" evidence="10">
    <location>
        <begin position="112"/>
        <end position="303"/>
    </location>
</feature>